<feature type="region of interest" description="Disordered" evidence="1">
    <location>
        <begin position="122"/>
        <end position="182"/>
    </location>
</feature>
<dbReference type="EMBL" id="CDMY01000538">
    <property type="protein sequence ID" value="CEM21235.1"/>
    <property type="molecule type" value="Genomic_DNA"/>
</dbReference>
<dbReference type="InParanoid" id="A0A0G4G066"/>
<dbReference type="AlphaFoldDB" id="A0A0G4G066"/>
<name>A0A0G4G066_VITBC</name>
<evidence type="ECO:0000313" key="3">
    <source>
        <dbReference type="Proteomes" id="UP000041254"/>
    </source>
</evidence>
<organism evidence="2 3">
    <name type="scientific">Vitrella brassicaformis (strain CCMP3155)</name>
    <dbReference type="NCBI Taxonomy" id="1169540"/>
    <lineage>
        <taxon>Eukaryota</taxon>
        <taxon>Sar</taxon>
        <taxon>Alveolata</taxon>
        <taxon>Colpodellida</taxon>
        <taxon>Vitrellaceae</taxon>
        <taxon>Vitrella</taxon>
    </lineage>
</organism>
<protein>
    <submittedName>
        <fullName evidence="2">Uncharacterized protein</fullName>
    </submittedName>
</protein>
<gene>
    <name evidence="2" type="ORF">Vbra_21877</name>
</gene>
<accession>A0A0G4G066</accession>
<feature type="region of interest" description="Disordered" evidence="1">
    <location>
        <begin position="1"/>
        <end position="31"/>
    </location>
</feature>
<sequence length="230" mass="24516">MKDATPSSVSELLSHPTRKVSSPASSRERSRSSSMLMLVQRLVVCVWLLTVPAGGQFARLGNPGFRTSGARCGTEIVQPNDRRAGKGNYVACRPNRFVDPYFLGRRWQQNYISDNIRGKGQGITQSGAAQGRPGPIGVVRGGTGGKGGAMGGRGRRLDDGLQGPRHLPPVGQGRTLRGWSVATRPPWAARRRAERDRGAGTAESEAVGWVGAVQGWWDGFVAGVVDVVAS</sequence>
<evidence type="ECO:0000256" key="1">
    <source>
        <dbReference type="SAM" id="MobiDB-lite"/>
    </source>
</evidence>
<keyword evidence="3" id="KW-1185">Reference proteome</keyword>
<dbReference type="Proteomes" id="UP000041254">
    <property type="component" value="Unassembled WGS sequence"/>
</dbReference>
<proteinExistence type="predicted"/>
<feature type="compositionally biased region" description="Polar residues" evidence="1">
    <location>
        <begin position="1"/>
        <end position="11"/>
    </location>
</feature>
<feature type="compositionally biased region" description="Gly residues" evidence="1">
    <location>
        <begin position="139"/>
        <end position="152"/>
    </location>
</feature>
<reference evidence="2 3" key="1">
    <citation type="submission" date="2014-11" db="EMBL/GenBank/DDBJ databases">
        <authorList>
            <person name="Zhu J."/>
            <person name="Qi W."/>
            <person name="Song R."/>
        </authorList>
    </citation>
    <scope>NUCLEOTIDE SEQUENCE [LARGE SCALE GENOMIC DNA]</scope>
</reference>
<dbReference type="VEuPathDB" id="CryptoDB:Vbra_21877"/>
<evidence type="ECO:0000313" key="2">
    <source>
        <dbReference type="EMBL" id="CEM21235.1"/>
    </source>
</evidence>